<dbReference type="PROSITE" id="PS51257">
    <property type="entry name" value="PROKAR_LIPOPROTEIN"/>
    <property type="match status" value="1"/>
</dbReference>
<evidence type="ECO:0000256" key="1">
    <source>
        <dbReference type="SAM" id="SignalP"/>
    </source>
</evidence>
<feature type="chain" id="PRO_5044471954" description="Lipoprotein" evidence="1">
    <location>
        <begin position="19"/>
        <end position="131"/>
    </location>
</feature>
<evidence type="ECO:0000313" key="3">
    <source>
        <dbReference type="EMBL" id="AWL63531.1"/>
    </source>
</evidence>
<keyword evidence="1" id="KW-0732">Signal</keyword>
<reference evidence="4 5" key="1">
    <citation type="submission" date="2018-05" db="EMBL/GenBank/DDBJ databases">
        <title>Klebsiella quasipneumonaiae provides a window into carbapenemase gene transfer, plasmid rearrangements and nosocomial acquisition from the hospital environment.</title>
        <authorList>
            <person name="Mathers A.J."/>
            <person name="Vegesana K."/>
            <person name="Stoesser N."/>
            <person name="Crook D."/>
            <person name="Vaughan A."/>
            <person name="Barry K."/>
            <person name="Parikh H."/>
            <person name="Sebra R."/>
            <person name="Kotay S."/>
            <person name="Walker A.S."/>
            <person name="Sheppard A.E."/>
        </authorList>
    </citation>
    <scope>NUCLEOTIDE SEQUENCE [LARGE SCALE GENOMIC DNA]</scope>
    <source>
        <strain evidence="2 5">CAV1947</strain>
        <strain evidence="3 4">CAV2018</strain>
    </source>
</reference>
<evidence type="ECO:0008006" key="6">
    <source>
        <dbReference type="Google" id="ProtNLM"/>
    </source>
</evidence>
<dbReference type="AlphaFoldDB" id="A0AAI8NLI9"/>
<dbReference type="Proteomes" id="UP000245760">
    <property type="component" value="Chromosome"/>
</dbReference>
<proteinExistence type="predicted"/>
<sequence>MKKIIHWMIAATVVGALAGCARTAPIEQVNAIVSAGHTEAQVKDAIIKAGAQRQWIMSDAGPGVIKGKLQNRDHVADIKINYSATSYSIVYVSSINLMAANGKIHRNYNRWVHNLDKDIQVTLAANTALQQ</sequence>
<dbReference type="RefSeq" id="WP_023291239.1">
    <property type="nucleotide sequence ID" value="NZ_ABFGQQ040000001.1"/>
</dbReference>
<keyword evidence="5" id="KW-1185">Reference proteome</keyword>
<evidence type="ECO:0000313" key="2">
    <source>
        <dbReference type="EMBL" id="AWL57078.1"/>
    </source>
</evidence>
<dbReference type="EMBL" id="CP029443">
    <property type="protein sequence ID" value="AWL57078.1"/>
    <property type="molecule type" value="Genomic_DNA"/>
</dbReference>
<name>A0AAI8NLI9_9ENTR</name>
<evidence type="ECO:0000313" key="5">
    <source>
        <dbReference type="Proteomes" id="UP000245760"/>
    </source>
</evidence>
<feature type="signal peptide" evidence="1">
    <location>
        <begin position="1"/>
        <end position="18"/>
    </location>
</feature>
<gene>
    <name evidence="3" type="ORF">DKC00_18005</name>
    <name evidence="2" type="ORF">DKC11_15165</name>
</gene>
<protein>
    <recommendedName>
        <fullName evidence="6">Lipoprotein</fullName>
    </recommendedName>
</protein>
<dbReference type="EMBL" id="CP029432">
    <property type="protein sequence ID" value="AWL63531.1"/>
    <property type="molecule type" value="Genomic_DNA"/>
</dbReference>
<dbReference type="Proteomes" id="UP000245649">
    <property type="component" value="Chromosome"/>
</dbReference>
<organism evidence="3 4">
    <name type="scientific">Klebsiella quasipneumoniae</name>
    <dbReference type="NCBI Taxonomy" id="1463165"/>
    <lineage>
        <taxon>Bacteria</taxon>
        <taxon>Pseudomonadati</taxon>
        <taxon>Pseudomonadota</taxon>
        <taxon>Gammaproteobacteria</taxon>
        <taxon>Enterobacterales</taxon>
        <taxon>Enterobacteriaceae</taxon>
        <taxon>Klebsiella/Raoultella group</taxon>
        <taxon>Klebsiella</taxon>
        <taxon>Klebsiella pneumoniae complex</taxon>
    </lineage>
</organism>
<evidence type="ECO:0000313" key="4">
    <source>
        <dbReference type="Proteomes" id="UP000245649"/>
    </source>
</evidence>
<dbReference type="GeneID" id="93251165"/>
<accession>A0AAI8NLI9</accession>